<evidence type="ECO:0000313" key="12">
    <source>
        <dbReference type="EMBL" id="KAG2172711.1"/>
    </source>
</evidence>
<dbReference type="InterPro" id="IPR036188">
    <property type="entry name" value="FAD/NAD-bd_sf"/>
</dbReference>
<proteinExistence type="inferred from homology"/>
<dbReference type="AlphaFoldDB" id="A0A8H7PG68"/>
<evidence type="ECO:0000256" key="3">
    <source>
        <dbReference type="ARBA" id="ARBA00022630"/>
    </source>
</evidence>
<keyword evidence="4" id="KW-0274">FAD</keyword>
<protein>
    <recommendedName>
        <fullName evidence="2">NADH:ubiquinone reductase (non-electrogenic)</fullName>
        <ecNumber evidence="2">1.6.5.9</ecNumber>
    </recommendedName>
</protein>
<evidence type="ECO:0000256" key="6">
    <source>
        <dbReference type="ARBA" id="ARBA00023002"/>
    </source>
</evidence>
<sequence length="539" mass="60263">MYKAFGTIALRNASTPVRFASARRPFLQTAIRQYSAATPTGTVTVHKRSKWKMFKRTVQFGLLGGIGYSAYVLWDARNPPFQAPFDPEKKTIVILGSGWASTSLLKSIDTDLYNVVVVSPRNYFLFTPLLPSCTVGTIDVRSIVEPTRFITRHKSREVKVYEADCTEVDPFNKTVTISDNSEIKGQVNSSKVPYDYLVIGVGATNQTFGIKGVQEHALFLKEVWDAQKIRTRLMDCIETAGFPNQSPEEIDRLLHMVVVGGGPTGVEYAAELHDFLVEDLTTWYPELAGKLKITLIEALPNVLPAFSKQLIDYTEANFKEQNISIHTKTMVKEVHDREITVQQADGSLAQMPYGLLVWATGNTSRPVVRNLMSKFPQTQTVGRGLLVDDWLKMQGSNDIYVLGDAAASKYAPTAQVASQQGKYLARLFSKLALQDELETEVYALSDIDEKARKLRRLEKVRRNIKPFHYSHQGSLAYIGSDKAIADLPWGSGNVASGGVATYVFWRSVYLSNLFSIRNRALVATDWIKKNVLGRDISRE</sequence>
<dbReference type="EMBL" id="JAEPQZ010000016">
    <property type="protein sequence ID" value="KAG2172711.1"/>
    <property type="molecule type" value="Genomic_DNA"/>
</dbReference>
<dbReference type="InterPro" id="IPR045024">
    <property type="entry name" value="NDH-2"/>
</dbReference>
<dbReference type="EC" id="1.6.5.9" evidence="2"/>
<feature type="domain" description="External alternative NADH-ubiquinone oxidoreductase-like C-terminal" evidence="11">
    <location>
        <begin position="471"/>
        <end position="535"/>
    </location>
</feature>
<evidence type="ECO:0000256" key="8">
    <source>
        <dbReference type="ARBA" id="ARBA00047599"/>
    </source>
</evidence>
<comment type="catalytic activity">
    <reaction evidence="9">
        <text>a ubiquinone + NADH + H(+) = a ubiquinol + NAD(+)</text>
        <dbReference type="Rhea" id="RHEA:23152"/>
        <dbReference type="Rhea" id="RHEA-COMP:9565"/>
        <dbReference type="Rhea" id="RHEA-COMP:9566"/>
        <dbReference type="ChEBI" id="CHEBI:15378"/>
        <dbReference type="ChEBI" id="CHEBI:16389"/>
        <dbReference type="ChEBI" id="CHEBI:17976"/>
        <dbReference type="ChEBI" id="CHEBI:57540"/>
        <dbReference type="ChEBI" id="CHEBI:57945"/>
    </reaction>
</comment>
<evidence type="ECO:0000259" key="10">
    <source>
        <dbReference type="Pfam" id="PF07992"/>
    </source>
</evidence>
<dbReference type="GO" id="GO:0005739">
    <property type="term" value="C:mitochondrion"/>
    <property type="evidence" value="ECO:0007669"/>
    <property type="project" value="TreeGrafter"/>
</dbReference>
<dbReference type="OrthoDB" id="3244603at2759"/>
<keyword evidence="7" id="KW-0520">NAD</keyword>
<evidence type="ECO:0000256" key="2">
    <source>
        <dbReference type="ARBA" id="ARBA00012637"/>
    </source>
</evidence>
<comment type="catalytic activity">
    <reaction evidence="8">
        <text>a quinone + NADH + H(+) = a quinol + NAD(+)</text>
        <dbReference type="Rhea" id="RHEA:46160"/>
        <dbReference type="ChEBI" id="CHEBI:15378"/>
        <dbReference type="ChEBI" id="CHEBI:24646"/>
        <dbReference type="ChEBI" id="CHEBI:57540"/>
        <dbReference type="ChEBI" id="CHEBI:57945"/>
        <dbReference type="ChEBI" id="CHEBI:132124"/>
        <dbReference type="EC" id="1.6.5.9"/>
    </reaction>
</comment>
<dbReference type="InterPro" id="IPR023753">
    <property type="entry name" value="FAD/NAD-binding_dom"/>
</dbReference>
<evidence type="ECO:0000259" key="11">
    <source>
        <dbReference type="Pfam" id="PF22366"/>
    </source>
</evidence>
<evidence type="ECO:0000313" key="13">
    <source>
        <dbReference type="Proteomes" id="UP000654370"/>
    </source>
</evidence>
<accession>A0A8H7PG68</accession>
<comment type="similarity">
    <text evidence="1">Belongs to the NADH dehydrogenase family.</text>
</comment>
<reference evidence="12" key="1">
    <citation type="submission" date="2020-12" db="EMBL/GenBank/DDBJ databases">
        <title>Metabolic potential, ecology and presence of endohyphal bacteria is reflected in genomic diversity of Mucoromycotina.</title>
        <authorList>
            <person name="Muszewska A."/>
            <person name="Okrasinska A."/>
            <person name="Steczkiewicz K."/>
            <person name="Drgas O."/>
            <person name="Orlowska M."/>
            <person name="Perlinska-Lenart U."/>
            <person name="Aleksandrzak-Piekarczyk T."/>
            <person name="Szatraj K."/>
            <person name="Zielenkiewicz U."/>
            <person name="Pilsyk S."/>
            <person name="Malc E."/>
            <person name="Mieczkowski P."/>
            <person name="Kruszewska J.S."/>
            <person name="Biernat P."/>
            <person name="Pawlowska J."/>
        </authorList>
    </citation>
    <scope>NUCLEOTIDE SEQUENCE</scope>
    <source>
        <strain evidence="12">WA0000067209</strain>
    </source>
</reference>
<organism evidence="12 13">
    <name type="scientific">Mortierella isabellina</name>
    <name type="common">Filamentous fungus</name>
    <name type="synonym">Umbelopsis isabellina</name>
    <dbReference type="NCBI Taxonomy" id="91625"/>
    <lineage>
        <taxon>Eukaryota</taxon>
        <taxon>Fungi</taxon>
        <taxon>Fungi incertae sedis</taxon>
        <taxon>Mucoromycota</taxon>
        <taxon>Mucoromycotina</taxon>
        <taxon>Umbelopsidomycetes</taxon>
        <taxon>Umbelopsidales</taxon>
        <taxon>Umbelopsidaceae</taxon>
        <taxon>Umbelopsis</taxon>
    </lineage>
</organism>
<evidence type="ECO:0000256" key="9">
    <source>
        <dbReference type="ARBA" id="ARBA00049010"/>
    </source>
</evidence>
<evidence type="ECO:0000256" key="4">
    <source>
        <dbReference type="ARBA" id="ARBA00022827"/>
    </source>
</evidence>
<dbReference type="InterPro" id="IPR054585">
    <property type="entry name" value="NDH2-like_C"/>
</dbReference>
<dbReference type="PANTHER" id="PTHR43706:SF47">
    <property type="entry name" value="EXTERNAL NADH-UBIQUINONE OXIDOREDUCTASE 1, MITOCHONDRIAL-RELATED"/>
    <property type="match status" value="1"/>
</dbReference>
<dbReference type="GO" id="GO:0050136">
    <property type="term" value="F:NADH dehydrogenase (quinone) (non-electrogenic) activity"/>
    <property type="evidence" value="ECO:0007669"/>
    <property type="project" value="UniProtKB-EC"/>
</dbReference>
<dbReference type="Proteomes" id="UP000654370">
    <property type="component" value="Unassembled WGS sequence"/>
</dbReference>
<keyword evidence="13" id="KW-1185">Reference proteome</keyword>
<keyword evidence="5" id="KW-0809">Transit peptide</keyword>
<comment type="caution">
    <text evidence="12">The sequence shown here is derived from an EMBL/GenBank/DDBJ whole genome shotgun (WGS) entry which is preliminary data.</text>
</comment>
<dbReference type="PANTHER" id="PTHR43706">
    <property type="entry name" value="NADH DEHYDROGENASE"/>
    <property type="match status" value="1"/>
</dbReference>
<evidence type="ECO:0000256" key="1">
    <source>
        <dbReference type="ARBA" id="ARBA00005272"/>
    </source>
</evidence>
<gene>
    <name evidence="12" type="ORF">INT43_000058</name>
</gene>
<evidence type="ECO:0000256" key="5">
    <source>
        <dbReference type="ARBA" id="ARBA00022946"/>
    </source>
</evidence>
<dbReference type="PRINTS" id="PR00368">
    <property type="entry name" value="FADPNR"/>
</dbReference>
<dbReference type="Pfam" id="PF22366">
    <property type="entry name" value="NDH2_C"/>
    <property type="match status" value="1"/>
</dbReference>
<dbReference type="SUPFAM" id="SSF51905">
    <property type="entry name" value="FAD/NAD(P)-binding domain"/>
    <property type="match status" value="2"/>
</dbReference>
<keyword evidence="6" id="KW-0560">Oxidoreductase</keyword>
<dbReference type="Gene3D" id="3.50.50.100">
    <property type="match status" value="1"/>
</dbReference>
<name>A0A8H7PG68_MORIS</name>
<dbReference type="Pfam" id="PF07992">
    <property type="entry name" value="Pyr_redox_2"/>
    <property type="match status" value="1"/>
</dbReference>
<evidence type="ECO:0000256" key="7">
    <source>
        <dbReference type="ARBA" id="ARBA00023027"/>
    </source>
</evidence>
<keyword evidence="3" id="KW-0285">Flavoprotein</keyword>
<feature type="domain" description="FAD/NAD(P)-binding" evidence="10">
    <location>
        <begin position="91"/>
        <end position="421"/>
    </location>
</feature>